<feature type="domain" description="ABC transmembrane type-1" evidence="8">
    <location>
        <begin position="94"/>
        <end position="310"/>
    </location>
</feature>
<sequence length="326" mass="35200">MRRFSLRVFDALVLLWLVITFTFALIHLAPGDPATLLVAPTASAEETARLRAQFGLDAPLPIQYARWVGGVLTGDLGESLTRAIPVTTVIAEALPVSLFLGGVSVLLTFLVGTMFGVWQALRARALADRLLSVVGTVLYSAPSFWLALALVTLFTSGAVWLEAPAWLRLPAFGMQDPGAVESTWSDRWRHAVLPLIVLSVPGIAGVTRYARQSFRDAALAPHVTSAVARGLSAPRVEWHHIVRNALTPLVVLFGLTLPGVIAGSVFVEQVFAWPGLGRTMLTAIAGRDYPVVLGLTVVYAAAVILSNLLADTLLWWLDPRQRESAR</sequence>
<evidence type="ECO:0000313" key="9">
    <source>
        <dbReference type="EMBL" id="HCT57384.1"/>
    </source>
</evidence>
<evidence type="ECO:0000256" key="1">
    <source>
        <dbReference type="ARBA" id="ARBA00004651"/>
    </source>
</evidence>
<proteinExistence type="inferred from homology"/>
<dbReference type="InterPro" id="IPR045621">
    <property type="entry name" value="BPD_transp_1_N"/>
</dbReference>
<gene>
    <name evidence="9" type="ORF">DGD08_09265</name>
</gene>
<accession>A0A3D4V985</accession>
<evidence type="ECO:0000259" key="8">
    <source>
        <dbReference type="PROSITE" id="PS50928"/>
    </source>
</evidence>
<name>A0A3D4V985_9BACT</name>
<evidence type="ECO:0000256" key="5">
    <source>
        <dbReference type="ARBA" id="ARBA00022989"/>
    </source>
</evidence>
<protein>
    <submittedName>
        <fullName evidence="9">ABC transporter permease</fullName>
    </submittedName>
</protein>
<organism evidence="9 10">
    <name type="scientific">Gemmatimonas aurantiaca</name>
    <dbReference type="NCBI Taxonomy" id="173480"/>
    <lineage>
        <taxon>Bacteria</taxon>
        <taxon>Pseudomonadati</taxon>
        <taxon>Gemmatimonadota</taxon>
        <taxon>Gemmatimonadia</taxon>
        <taxon>Gemmatimonadales</taxon>
        <taxon>Gemmatimonadaceae</taxon>
        <taxon>Gemmatimonas</taxon>
    </lineage>
</organism>
<dbReference type="SUPFAM" id="SSF161098">
    <property type="entry name" value="MetI-like"/>
    <property type="match status" value="1"/>
</dbReference>
<dbReference type="Pfam" id="PF00528">
    <property type="entry name" value="BPD_transp_1"/>
    <property type="match status" value="1"/>
</dbReference>
<dbReference type="PROSITE" id="PS50928">
    <property type="entry name" value="ABC_TM1"/>
    <property type="match status" value="1"/>
</dbReference>
<dbReference type="GO" id="GO:0005886">
    <property type="term" value="C:plasma membrane"/>
    <property type="evidence" value="ECO:0007669"/>
    <property type="project" value="UniProtKB-SubCell"/>
</dbReference>
<dbReference type="EMBL" id="DPIY01000009">
    <property type="protein sequence ID" value="HCT57384.1"/>
    <property type="molecule type" value="Genomic_DNA"/>
</dbReference>
<dbReference type="Proteomes" id="UP000264071">
    <property type="component" value="Unassembled WGS sequence"/>
</dbReference>
<dbReference type="InterPro" id="IPR035906">
    <property type="entry name" value="MetI-like_sf"/>
</dbReference>
<dbReference type="Gene3D" id="1.10.3720.10">
    <property type="entry name" value="MetI-like"/>
    <property type="match status" value="1"/>
</dbReference>
<evidence type="ECO:0000256" key="2">
    <source>
        <dbReference type="ARBA" id="ARBA00022448"/>
    </source>
</evidence>
<reference evidence="9 10" key="1">
    <citation type="journal article" date="2018" name="Nat. Biotechnol.">
        <title>A standardized bacterial taxonomy based on genome phylogeny substantially revises the tree of life.</title>
        <authorList>
            <person name="Parks D.H."/>
            <person name="Chuvochina M."/>
            <person name="Waite D.W."/>
            <person name="Rinke C."/>
            <person name="Skarshewski A."/>
            <person name="Chaumeil P.A."/>
            <person name="Hugenholtz P."/>
        </authorList>
    </citation>
    <scope>NUCLEOTIDE SEQUENCE [LARGE SCALE GENOMIC DNA]</scope>
    <source>
        <strain evidence="9">UBA8844</strain>
    </source>
</reference>
<dbReference type="PANTHER" id="PTHR43163">
    <property type="entry name" value="DIPEPTIDE TRANSPORT SYSTEM PERMEASE PROTEIN DPPB-RELATED"/>
    <property type="match status" value="1"/>
</dbReference>
<feature type="transmembrane region" description="Helical" evidence="7">
    <location>
        <begin position="130"/>
        <end position="161"/>
    </location>
</feature>
<evidence type="ECO:0000256" key="7">
    <source>
        <dbReference type="RuleBase" id="RU363032"/>
    </source>
</evidence>
<keyword evidence="2 7" id="KW-0813">Transport</keyword>
<dbReference type="GO" id="GO:0055085">
    <property type="term" value="P:transmembrane transport"/>
    <property type="evidence" value="ECO:0007669"/>
    <property type="project" value="InterPro"/>
</dbReference>
<dbReference type="CDD" id="cd06261">
    <property type="entry name" value="TM_PBP2"/>
    <property type="match status" value="1"/>
</dbReference>
<dbReference type="Pfam" id="PF19300">
    <property type="entry name" value="BPD_transp_1_N"/>
    <property type="match status" value="1"/>
</dbReference>
<keyword evidence="5 7" id="KW-1133">Transmembrane helix</keyword>
<feature type="transmembrane region" description="Helical" evidence="7">
    <location>
        <begin position="291"/>
        <end position="317"/>
    </location>
</feature>
<dbReference type="OMA" id="FADIPVM"/>
<evidence type="ECO:0000256" key="3">
    <source>
        <dbReference type="ARBA" id="ARBA00022475"/>
    </source>
</evidence>
<evidence type="ECO:0000256" key="4">
    <source>
        <dbReference type="ARBA" id="ARBA00022692"/>
    </source>
</evidence>
<feature type="transmembrane region" description="Helical" evidence="7">
    <location>
        <begin position="191"/>
        <end position="210"/>
    </location>
</feature>
<evidence type="ECO:0000256" key="6">
    <source>
        <dbReference type="ARBA" id="ARBA00023136"/>
    </source>
</evidence>
<keyword evidence="4 7" id="KW-0812">Transmembrane</keyword>
<feature type="transmembrane region" description="Helical" evidence="7">
    <location>
        <begin position="249"/>
        <end position="271"/>
    </location>
</feature>
<feature type="transmembrane region" description="Helical" evidence="7">
    <location>
        <begin position="98"/>
        <end position="118"/>
    </location>
</feature>
<dbReference type="InterPro" id="IPR000515">
    <property type="entry name" value="MetI-like"/>
</dbReference>
<comment type="caution">
    <text evidence="9">The sequence shown here is derived from an EMBL/GenBank/DDBJ whole genome shotgun (WGS) entry which is preliminary data.</text>
</comment>
<comment type="subcellular location">
    <subcellularLocation>
        <location evidence="1 7">Cell membrane</location>
        <topology evidence="1 7">Multi-pass membrane protein</topology>
    </subcellularLocation>
</comment>
<dbReference type="AlphaFoldDB" id="A0A3D4V985"/>
<evidence type="ECO:0000313" key="10">
    <source>
        <dbReference type="Proteomes" id="UP000264071"/>
    </source>
</evidence>
<keyword evidence="6 7" id="KW-0472">Membrane</keyword>
<dbReference type="PANTHER" id="PTHR43163:SF3">
    <property type="entry name" value="PEPTIDE ABC TRANSPORTER PERMEASE PROTEIN"/>
    <property type="match status" value="1"/>
</dbReference>
<comment type="similarity">
    <text evidence="7">Belongs to the binding-protein-dependent transport system permease family.</text>
</comment>
<keyword evidence="3" id="KW-1003">Cell membrane</keyword>